<dbReference type="PROSITE" id="PS00018">
    <property type="entry name" value="EF_HAND_1"/>
    <property type="match status" value="2"/>
</dbReference>
<dbReference type="SUPFAM" id="SSF63446">
    <property type="entry name" value="Type I dockerin domain"/>
    <property type="match status" value="1"/>
</dbReference>
<dbReference type="GO" id="GO:0004553">
    <property type="term" value="F:hydrolase activity, hydrolyzing O-glycosyl compounds"/>
    <property type="evidence" value="ECO:0007669"/>
    <property type="project" value="InterPro"/>
</dbReference>
<dbReference type="Gene3D" id="1.10.1330.10">
    <property type="entry name" value="Dockerin domain"/>
    <property type="match status" value="1"/>
</dbReference>
<dbReference type="Pfam" id="PF00404">
    <property type="entry name" value="Dockerin_1"/>
    <property type="match status" value="1"/>
</dbReference>
<accession>A0A1F5ZSV3</accession>
<evidence type="ECO:0008006" key="4">
    <source>
        <dbReference type="Google" id="ProtNLM"/>
    </source>
</evidence>
<dbReference type="InterPro" id="IPR036439">
    <property type="entry name" value="Dockerin_dom_sf"/>
</dbReference>
<reference evidence="2 3" key="1">
    <citation type="journal article" date="2016" name="Nat. Commun.">
        <title>Thousands of microbial genomes shed light on interconnected biogeochemical processes in an aquifer system.</title>
        <authorList>
            <person name="Anantharaman K."/>
            <person name="Brown C.T."/>
            <person name="Hug L.A."/>
            <person name="Sharon I."/>
            <person name="Castelle C.J."/>
            <person name="Probst A.J."/>
            <person name="Thomas B.C."/>
            <person name="Singh A."/>
            <person name="Wilkins M.J."/>
            <person name="Karaoz U."/>
            <person name="Brodie E.L."/>
            <person name="Williams K.H."/>
            <person name="Hubbard S.S."/>
            <person name="Banfield J.F."/>
        </authorList>
    </citation>
    <scope>NUCLEOTIDE SEQUENCE [LARGE SCALE GENOMIC DNA]</scope>
</reference>
<evidence type="ECO:0000313" key="2">
    <source>
        <dbReference type="EMBL" id="OGG15519.1"/>
    </source>
</evidence>
<organism evidence="2 3">
    <name type="scientific">Candidatus Gottesmanbacteria bacterium RIFCSPHIGHO2_02_FULL_39_11</name>
    <dbReference type="NCBI Taxonomy" id="1798382"/>
    <lineage>
        <taxon>Bacteria</taxon>
        <taxon>Candidatus Gottesmaniibacteriota</taxon>
    </lineage>
</organism>
<name>A0A1F5ZSV3_9BACT</name>
<dbReference type="EMBL" id="MFJL01000024">
    <property type="protein sequence ID" value="OGG15519.1"/>
    <property type="molecule type" value="Genomic_DNA"/>
</dbReference>
<sequence>MYSFFTKNFLPISLLLILFIGVILVLPGIFKNTDIRKRAANTNANFQIYPVHETFQTGETKNFQVKTTFSDSTSSQSIDYLKMTISFPLDYFKVPDNNYAAVSFNGQKNLDRIFRVDGPIVSNQTGKIIVELAAATPGSGPQTDSAITFASFNLTALKDSPTSLPITVEINQIVDSNSEVLFTTSTPASVQIGAVVPTVSPTPLPTGINCDRSLGDANCDGVIDAGDFDIWVREFSGEITTTRADFNSSGKIDLVDLEVWRRNTSAY</sequence>
<feature type="transmembrane region" description="Helical" evidence="1">
    <location>
        <begin position="12"/>
        <end position="30"/>
    </location>
</feature>
<dbReference type="STRING" id="1798382.A3D77_06775"/>
<evidence type="ECO:0000313" key="3">
    <source>
        <dbReference type="Proteomes" id="UP000176923"/>
    </source>
</evidence>
<keyword evidence="1" id="KW-1133">Transmembrane helix</keyword>
<dbReference type="InterPro" id="IPR002105">
    <property type="entry name" value="Dockerin_1_rpt"/>
</dbReference>
<gene>
    <name evidence="2" type="ORF">A3D77_06775</name>
</gene>
<comment type="caution">
    <text evidence="2">The sequence shown here is derived from an EMBL/GenBank/DDBJ whole genome shotgun (WGS) entry which is preliminary data.</text>
</comment>
<evidence type="ECO:0000256" key="1">
    <source>
        <dbReference type="SAM" id="Phobius"/>
    </source>
</evidence>
<protein>
    <recommendedName>
        <fullName evidence="4">Dockerin domain-containing protein</fullName>
    </recommendedName>
</protein>
<dbReference type="Proteomes" id="UP000176923">
    <property type="component" value="Unassembled WGS sequence"/>
</dbReference>
<dbReference type="AlphaFoldDB" id="A0A1F5ZSV3"/>
<keyword evidence="1" id="KW-0812">Transmembrane</keyword>
<dbReference type="InterPro" id="IPR018247">
    <property type="entry name" value="EF_Hand_1_Ca_BS"/>
</dbReference>
<keyword evidence="1" id="KW-0472">Membrane</keyword>
<proteinExistence type="predicted"/>
<dbReference type="GO" id="GO:0000272">
    <property type="term" value="P:polysaccharide catabolic process"/>
    <property type="evidence" value="ECO:0007669"/>
    <property type="project" value="InterPro"/>
</dbReference>